<evidence type="ECO:0000313" key="3">
    <source>
        <dbReference type="Proteomes" id="UP000499080"/>
    </source>
</evidence>
<name>A0A4Y2WRV4_ARAVE</name>
<evidence type="ECO:0000313" key="2">
    <source>
        <dbReference type="EMBL" id="GBO38607.1"/>
    </source>
</evidence>
<dbReference type="EMBL" id="BGPR01063397">
    <property type="protein sequence ID" value="GBO38605.1"/>
    <property type="molecule type" value="Genomic_DNA"/>
</dbReference>
<proteinExistence type="predicted"/>
<dbReference type="OrthoDB" id="7698997at2759"/>
<comment type="caution">
    <text evidence="2">The sequence shown here is derived from an EMBL/GenBank/DDBJ whole genome shotgun (WGS) entry which is preliminary data.</text>
</comment>
<reference evidence="2 3" key="1">
    <citation type="journal article" date="2019" name="Sci. Rep.">
        <title>Orb-weaving spider Araneus ventricosus genome elucidates the spidroin gene catalogue.</title>
        <authorList>
            <person name="Kono N."/>
            <person name="Nakamura H."/>
            <person name="Ohtoshi R."/>
            <person name="Moran D.A.P."/>
            <person name="Shinohara A."/>
            <person name="Yoshida Y."/>
            <person name="Fujiwara M."/>
            <person name="Mori M."/>
            <person name="Tomita M."/>
            <person name="Arakawa K."/>
        </authorList>
    </citation>
    <scope>NUCLEOTIDE SEQUENCE [LARGE SCALE GENOMIC DNA]</scope>
</reference>
<evidence type="ECO:0000313" key="1">
    <source>
        <dbReference type="EMBL" id="GBO38605.1"/>
    </source>
</evidence>
<dbReference type="EMBL" id="BGPR01063399">
    <property type="protein sequence ID" value="GBO38607.1"/>
    <property type="molecule type" value="Genomic_DNA"/>
</dbReference>
<protein>
    <submittedName>
        <fullName evidence="2">Uncharacterized protein</fullName>
    </submittedName>
</protein>
<keyword evidence="3" id="KW-1185">Reference proteome</keyword>
<dbReference type="AlphaFoldDB" id="A0A4Y2WRV4"/>
<sequence length="151" mass="17909">MWVEKQNEEHSNEIRMQTQIRNRLKNIAQRSRDPRDKNLYNRAQSYLRKLHYEANQNKQTEIIEGLNPNDGSIWKYVKKYTKSHFKMPPLITPSTIVYTNKAKAEAIADVLEEQFQTNDLSHPLKILLVRESGVFLRKSQRKILNNAYPQK</sequence>
<organism evidence="2 3">
    <name type="scientific">Araneus ventricosus</name>
    <name type="common">Orbweaver spider</name>
    <name type="synonym">Epeira ventricosa</name>
    <dbReference type="NCBI Taxonomy" id="182803"/>
    <lineage>
        <taxon>Eukaryota</taxon>
        <taxon>Metazoa</taxon>
        <taxon>Ecdysozoa</taxon>
        <taxon>Arthropoda</taxon>
        <taxon>Chelicerata</taxon>
        <taxon>Arachnida</taxon>
        <taxon>Araneae</taxon>
        <taxon>Araneomorphae</taxon>
        <taxon>Entelegynae</taxon>
        <taxon>Araneoidea</taxon>
        <taxon>Araneidae</taxon>
        <taxon>Araneus</taxon>
    </lineage>
</organism>
<dbReference type="Proteomes" id="UP000499080">
    <property type="component" value="Unassembled WGS sequence"/>
</dbReference>
<gene>
    <name evidence="2" type="ORF">AVEN_168423_1</name>
    <name evidence="1" type="ORF">AVEN_53086_1</name>
</gene>
<accession>A0A4Y2WRV4</accession>